<name>A0AAV9ZG06_9AGAR</name>
<organism evidence="1 2">
    <name type="scientific">Favolaschia claudopus</name>
    <dbReference type="NCBI Taxonomy" id="2862362"/>
    <lineage>
        <taxon>Eukaryota</taxon>
        <taxon>Fungi</taxon>
        <taxon>Dikarya</taxon>
        <taxon>Basidiomycota</taxon>
        <taxon>Agaricomycotina</taxon>
        <taxon>Agaricomycetes</taxon>
        <taxon>Agaricomycetidae</taxon>
        <taxon>Agaricales</taxon>
        <taxon>Marasmiineae</taxon>
        <taxon>Mycenaceae</taxon>
        <taxon>Favolaschia</taxon>
    </lineage>
</organism>
<dbReference type="Proteomes" id="UP001362999">
    <property type="component" value="Unassembled WGS sequence"/>
</dbReference>
<proteinExistence type="predicted"/>
<reference evidence="1 2" key="1">
    <citation type="journal article" date="2024" name="J Genomics">
        <title>Draft genome sequencing and assembly of Favolaschia claudopus CIRM-BRFM 2984 isolated from oak limbs.</title>
        <authorList>
            <person name="Navarro D."/>
            <person name="Drula E."/>
            <person name="Chaduli D."/>
            <person name="Cazenave R."/>
            <person name="Ahrendt S."/>
            <person name="Wang J."/>
            <person name="Lipzen A."/>
            <person name="Daum C."/>
            <person name="Barry K."/>
            <person name="Grigoriev I.V."/>
            <person name="Favel A."/>
            <person name="Rosso M.N."/>
            <person name="Martin F."/>
        </authorList>
    </citation>
    <scope>NUCLEOTIDE SEQUENCE [LARGE SCALE GENOMIC DNA]</scope>
    <source>
        <strain evidence="1 2">CIRM-BRFM 2984</strain>
    </source>
</reference>
<evidence type="ECO:0000313" key="1">
    <source>
        <dbReference type="EMBL" id="KAK6981185.1"/>
    </source>
</evidence>
<accession>A0AAV9ZG06</accession>
<dbReference type="EMBL" id="JAWWNJ010000152">
    <property type="protein sequence ID" value="KAK6981185.1"/>
    <property type="molecule type" value="Genomic_DNA"/>
</dbReference>
<protein>
    <submittedName>
        <fullName evidence="1">Uncharacterized protein</fullName>
    </submittedName>
</protein>
<keyword evidence="2" id="KW-1185">Reference proteome</keyword>
<gene>
    <name evidence="1" type="ORF">R3P38DRAFT_454586</name>
</gene>
<comment type="caution">
    <text evidence="1">The sequence shown here is derived from an EMBL/GenBank/DDBJ whole genome shotgun (WGS) entry which is preliminary data.</text>
</comment>
<sequence>MLQEFRKDGLNAPLNAFNILEITENSNARRLSHTVHRVLKYLLKSPDVDITSYPHRDDSAIQRPPPVFKLECGPKHITLQYLLGTVDIPEAG</sequence>
<evidence type="ECO:0000313" key="2">
    <source>
        <dbReference type="Proteomes" id="UP001362999"/>
    </source>
</evidence>
<dbReference type="AlphaFoldDB" id="A0AAV9ZG06"/>